<gene>
    <name evidence="1" type="ORF">GNQ20_30210</name>
</gene>
<comment type="caution">
    <text evidence="1">The sequence shown here is derived from an EMBL/GenBank/DDBJ whole genome shotgun (WGS) entry which is preliminary data.</text>
</comment>
<dbReference type="SUPFAM" id="SSF69279">
    <property type="entry name" value="Phage tail proteins"/>
    <property type="match status" value="1"/>
</dbReference>
<evidence type="ECO:0000313" key="1">
    <source>
        <dbReference type="EMBL" id="MUI62096.1"/>
    </source>
</evidence>
<name>A0A6A9K706_PSEAI</name>
<dbReference type="Gene3D" id="2.30.110.50">
    <property type="match status" value="1"/>
</dbReference>
<organism evidence="1">
    <name type="scientific">Pseudomonas aeruginosa</name>
    <dbReference type="NCBI Taxonomy" id="287"/>
    <lineage>
        <taxon>Bacteria</taxon>
        <taxon>Pseudomonadati</taxon>
        <taxon>Pseudomonadota</taxon>
        <taxon>Gammaproteobacteria</taxon>
        <taxon>Pseudomonadales</taxon>
        <taxon>Pseudomonadaceae</taxon>
        <taxon>Pseudomonas</taxon>
    </lineage>
</organism>
<dbReference type="RefSeq" id="WP_196494104.1">
    <property type="nucleotide sequence ID" value="NZ_JAGXMX010000144.1"/>
</dbReference>
<reference evidence="1" key="1">
    <citation type="submission" date="2019-11" db="EMBL/GenBank/DDBJ databases">
        <title>Genomes of ocular Pseudomonas aeruginosa isolates.</title>
        <authorList>
            <person name="Khan M."/>
            <person name="Rice S.A."/>
            <person name="Willcox M.D.P."/>
            <person name="Stapleton F."/>
        </authorList>
    </citation>
    <scope>NUCLEOTIDE SEQUENCE</scope>
    <source>
        <strain evidence="1">PA206</strain>
    </source>
</reference>
<proteinExistence type="predicted"/>
<dbReference type="AlphaFoldDB" id="A0A6A9K706"/>
<dbReference type="EMBL" id="WOAJ01000023">
    <property type="protein sequence ID" value="MUI62096.1"/>
    <property type="molecule type" value="Genomic_DNA"/>
</dbReference>
<feature type="non-terminal residue" evidence="1">
    <location>
        <position position="60"/>
    </location>
</feature>
<accession>A0A6A9K706</accession>
<protein>
    <submittedName>
        <fullName evidence="1">Type VI secretion system tip protein VgrG</fullName>
    </submittedName>
</protein>
<sequence length="60" mass="6897">MFNPANQTHFSLSLDGLRHDLQVLEFSGHEGISRPYRFELELVSERAGLDLEALMHRPAF</sequence>